<keyword evidence="2" id="KW-0186">Copper</keyword>
<dbReference type="PANTHER" id="PTHR11474:SF123">
    <property type="entry name" value="CATECHOL OXIDASE"/>
    <property type="match status" value="1"/>
</dbReference>
<reference evidence="6" key="1">
    <citation type="submission" date="2018-01" db="EMBL/GenBank/DDBJ databases">
        <authorList>
            <person name="Mao J.F."/>
        </authorList>
    </citation>
    <scope>NUCLEOTIDE SEQUENCE</scope>
    <source>
        <strain evidence="6">Huo1</strain>
        <tissue evidence="6">Leaf</tissue>
    </source>
</reference>
<evidence type="ECO:0000256" key="1">
    <source>
        <dbReference type="ARBA" id="ARBA00009928"/>
    </source>
</evidence>
<dbReference type="GO" id="GO:0004097">
    <property type="term" value="F:catechol oxidase activity"/>
    <property type="evidence" value="ECO:0007669"/>
    <property type="project" value="InterPro"/>
</dbReference>
<reference evidence="6" key="2">
    <citation type="submission" date="2020-08" db="EMBL/GenBank/DDBJ databases">
        <title>Plant Genome Project.</title>
        <authorList>
            <person name="Zhang R.-G."/>
        </authorList>
    </citation>
    <scope>NUCLEOTIDE SEQUENCE</scope>
    <source>
        <strain evidence="6">Huo1</strain>
        <tissue evidence="6">Leaf</tissue>
    </source>
</reference>
<dbReference type="Pfam" id="PF12142">
    <property type="entry name" value="PPO1_DWL"/>
    <property type="match status" value="1"/>
</dbReference>
<keyword evidence="7" id="KW-1185">Reference proteome</keyword>
<gene>
    <name evidence="6" type="ORF">SASPL_141952</name>
</gene>
<dbReference type="InterPro" id="IPR022740">
    <property type="entry name" value="Polyphenol_oxidase_C"/>
</dbReference>
<dbReference type="EMBL" id="PNBA02000016">
    <property type="protein sequence ID" value="KAG6395823.1"/>
    <property type="molecule type" value="Genomic_DNA"/>
</dbReference>
<dbReference type="Pfam" id="PF12143">
    <property type="entry name" value="PPO1_KFDV"/>
    <property type="match status" value="1"/>
</dbReference>
<dbReference type="InterPro" id="IPR022739">
    <property type="entry name" value="Polyphenol_oxidase_cen"/>
</dbReference>
<dbReference type="Proteomes" id="UP000298416">
    <property type="component" value="Unassembled WGS sequence"/>
</dbReference>
<organism evidence="6">
    <name type="scientific">Salvia splendens</name>
    <name type="common">Scarlet sage</name>
    <dbReference type="NCBI Taxonomy" id="180675"/>
    <lineage>
        <taxon>Eukaryota</taxon>
        <taxon>Viridiplantae</taxon>
        <taxon>Streptophyta</taxon>
        <taxon>Embryophyta</taxon>
        <taxon>Tracheophyta</taxon>
        <taxon>Spermatophyta</taxon>
        <taxon>Magnoliopsida</taxon>
        <taxon>eudicotyledons</taxon>
        <taxon>Gunneridae</taxon>
        <taxon>Pentapetalae</taxon>
        <taxon>asterids</taxon>
        <taxon>lamiids</taxon>
        <taxon>Lamiales</taxon>
        <taxon>Lamiaceae</taxon>
        <taxon>Nepetoideae</taxon>
        <taxon>Mentheae</taxon>
        <taxon>Salviinae</taxon>
        <taxon>Salvia</taxon>
        <taxon>Salvia subgen. Calosphace</taxon>
        <taxon>core Calosphace</taxon>
    </lineage>
</organism>
<proteinExistence type="inferred from homology"/>
<evidence type="ECO:0000259" key="5">
    <source>
        <dbReference type="Pfam" id="PF12143"/>
    </source>
</evidence>
<dbReference type="InterPro" id="IPR008922">
    <property type="entry name" value="Di-copper_centre_dom_sf"/>
</dbReference>
<sequence length="210" mass="23850">MWTIWKDIPTDYSKDITDTDFLNSAFMFYDENKNLVRVTVADALDYRKMGYEYEPSNIPWINYRPEQRVVPANLESLSKKAQTVKKLFPLTLNNTVRVIVPKPAKGRADETLVIENIVTDSTKLVKFDVFVNDEDDKPEEVDRAEYAGSFTQLPHRVKSKESSGNLRLNLKELYENINIADHKSVVITIVPSINGSAVTIGSVKIVPRVG</sequence>
<name>A0A8X8WKH7_SALSN</name>
<dbReference type="PANTHER" id="PTHR11474">
    <property type="entry name" value="TYROSINASE FAMILY MEMBER"/>
    <property type="match status" value="1"/>
</dbReference>
<evidence type="ECO:0000259" key="4">
    <source>
        <dbReference type="Pfam" id="PF12142"/>
    </source>
</evidence>
<evidence type="ECO:0008006" key="8">
    <source>
        <dbReference type="Google" id="ProtNLM"/>
    </source>
</evidence>
<evidence type="ECO:0000313" key="6">
    <source>
        <dbReference type="EMBL" id="KAG6395823.1"/>
    </source>
</evidence>
<feature type="domain" description="Polyphenol oxidase C-terminal" evidence="5">
    <location>
        <begin position="88"/>
        <end position="205"/>
    </location>
</feature>
<dbReference type="AlphaFoldDB" id="A0A8X8WKH7"/>
<dbReference type="Gene3D" id="1.10.1280.10">
    <property type="entry name" value="Di-copper center containing domain from catechol oxidase"/>
    <property type="match status" value="1"/>
</dbReference>
<evidence type="ECO:0000256" key="3">
    <source>
        <dbReference type="ARBA" id="ARBA00023157"/>
    </source>
</evidence>
<comment type="caution">
    <text evidence="6">The sequence shown here is derived from an EMBL/GenBank/DDBJ whole genome shotgun (WGS) entry which is preliminary data.</text>
</comment>
<accession>A0A8X8WKH7</accession>
<keyword evidence="3" id="KW-1015">Disulfide bond</keyword>
<comment type="similarity">
    <text evidence="1">Belongs to the tyrosinase family.</text>
</comment>
<evidence type="ECO:0000313" key="7">
    <source>
        <dbReference type="Proteomes" id="UP000298416"/>
    </source>
</evidence>
<dbReference type="SUPFAM" id="SSF48056">
    <property type="entry name" value="Di-copper centre-containing domain"/>
    <property type="match status" value="1"/>
</dbReference>
<feature type="domain" description="Polyphenol oxidase central" evidence="4">
    <location>
        <begin position="15"/>
        <end position="65"/>
    </location>
</feature>
<dbReference type="InterPro" id="IPR050316">
    <property type="entry name" value="Tyrosinase/Hemocyanin"/>
</dbReference>
<evidence type="ECO:0000256" key="2">
    <source>
        <dbReference type="ARBA" id="ARBA00023008"/>
    </source>
</evidence>
<protein>
    <recommendedName>
        <fullName evidence="8">Polyphenol oxidase</fullName>
    </recommendedName>
</protein>